<evidence type="ECO:0000313" key="2">
    <source>
        <dbReference type="EMBL" id="KAJ8388719.1"/>
    </source>
</evidence>
<comment type="caution">
    <text evidence="2">The sequence shown here is derived from an EMBL/GenBank/DDBJ whole genome shotgun (WGS) entry which is preliminary data.</text>
</comment>
<dbReference type="Proteomes" id="UP001221898">
    <property type="component" value="Unassembled WGS sequence"/>
</dbReference>
<dbReference type="EMBL" id="JAINUG010000191">
    <property type="protein sequence ID" value="KAJ8388719.1"/>
    <property type="molecule type" value="Genomic_DNA"/>
</dbReference>
<proteinExistence type="predicted"/>
<evidence type="ECO:0000256" key="1">
    <source>
        <dbReference type="SAM" id="MobiDB-lite"/>
    </source>
</evidence>
<organism evidence="2 3">
    <name type="scientific">Aldrovandia affinis</name>
    <dbReference type="NCBI Taxonomy" id="143900"/>
    <lineage>
        <taxon>Eukaryota</taxon>
        <taxon>Metazoa</taxon>
        <taxon>Chordata</taxon>
        <taxon>Craniata</taxon>
        <taxon>Vertebrata</taxon>
        <taxon>Euteleostomi</taxon>
        <taxon>Actinopterygii</taxon>
        <taxon>Neopterygii</taxon>
        <taxon>Teleostei</taxon>
        <taxon>Notacanthiformes</taxon>
        <taxon>Halosauridae</taxon>
        <taxon>Aldrovandia</taxon>
    </lineage>
</organism>
<gene>
    <name evidence="2" type="ORF">AAFF_G00131280</name>
</gene>
<feature type="region of interest" description="Disordered" evidence="1">
    <location>
        <begin position="1"/>
        <end position="117"/>
    </location>
</feature>
<protein>
    <submittedName>
        <fullName evidence="2">Uncharacterized protein</fullName>
    </submittedName>
</protein>
<dbReference type="AlphaFoldDB" id="A0AAD7RQW0"/>
<reference evidence="2" key="1">
    <citation type="journal article" date="2023" name="Science">
        <title>Genome structures resolve the early diversification of teleost fishes.</title>
        <authorList>
            <person name="Parey E."/>
            <person name="Louis A."/>
            <person name="Montfort J."/>
            <person name="Bouchez O."/>
            <person name="Roques C."/>
            <person name="Iampietro C."/>
            <person name="Lluch J."/>
            <person name="Castinel A."/>
            <person name="Donnadieu C."/>
            <person name="Desvignes T."/>
            <person name="Floi Bucao C."/>
            <person name="Jouanno E."/>
            <person name="Wen M."/>
            <person name="Mejri S."/>
            <person name="Dirks R."/>
            <person name="Jansen H."/>
            <person name="Henkel C."/>
            <person name="Chen W.J."/>
            <person name="Zahm M."/>
            <person name="Cabau C."/>
            <person name="Klopp C."/>
            <person name="Thompson A.W."/>
            <person name="Robinson-Rechavi M."/>
            <person name="Braasch I."/>
            <person name="Lecointre G."/>
            <person name="Bobe J."/>
            <person name="Postlethwait J.H."/>
            <person name="Berthelot C."/>
            <person name="Roest Crollius H."/>
            <person name="Guiguen Y."/>
        </authorList>
    </citation>
    <scope>NUCLEOTIDE SEQUENCE</scope>
    <source>
        <strain evidence="2">NC1722</strain>
    </source>
</reference>
<feature type="compositionally biased region" description="Basic residues" evidence="1">
    <location>
        <begin position="81"/>
        <end position="91"/>
    </location>
</feature>
<feature type="compositionally biased region" description="Basic and acidic residues" evidence="1">
    <location>
        <begin position="1"/>
        <end position="18"/>
    </location>
</feature>
<sequence length="117" mass="12613">MRAAERAGSRQPRLERRGQNGGILTRRRDQDRAAVTGPSEGADPPRDPSAAPTDKCTDGTPAPRSVKVTGPSGSAGPCGTPRRHLPRKASARLREGPRTVKGLRRREANKTRALQRC</sequence>
<evidence type="ECO:0000313" key="3">
    <source>
        <dbReference type="Proteomes" id="UP001221898"/>
    </source>
</evidence>
<keyword evidence="3" id="KW-1185">Reference proteome</keyword>
<accession>A0AAD7RQW0</accession>
<name>A0AAD7RQW0_9TELE</name>